<reference evidence="2 3" key="1">
    <citation type="journal article" date="2011" name="Science">
        <title>The ecoresponsive genome of Daphnia pulex.</title>
        <authorList>
            <person name="Colbourne J.K."/>
            <person name="Pfrender M.E."/>
            <person name="Gilbert D."/>
            <person name="Thomas W.K."/>
            <person name="Tucker A."/>
            <person name="Oakley T.H."/>
            <person name="Tokishita S."/>
            <person name="Aerts A."/>
            <person name="Arnold G.J."/>
            <person name="Basu M.K."/>
            <person name="Bauer D.J."/>
            <person name="Caceres C.E."/>
            <person name="Carmel L."/>
            <person name="Casola C."/>
            <person name="Choi J.H."/>
            <person name="Detter J.C."/>
            <person name="Dong Q."/>
            <person name="Dusheyko S."/>
            <person name="Eads B.D."/>
            <person name="Frohlich T."/>
            <person name="Geiler-Samerotte K.A."/>
            <person name="Gerlach D."/>
            <person name="Hatcher P."/>
            <person name="Jogdeo S."/>
            <person name="Krijgsveld J."/>
            <person name="Kriventseva E.V."/>
            <person name="Kultz D."/>
            <person name="Laforsch C."/>
            <person name="Lindquist E."/>
            <person name="Lopez J."/>
            <person name="Manak J.R."/>
            <person name="Muller J."/>
            <person name="Pangilinan J."/>
            <person name="Patwardhan R.P."/>
            <person name="Pitluck S."/>
            <person name="Pritham E.J."/>
            <person name="Rechtsteiner A."/>
            <person name="Rho M."/>
            <person name="Rogozin I.B."/>
            <person name="Sakarya O."/>
            <person name="Salamov A."/>
            <person name="Schaack S."/>
            <person name="Shapiro H."/>
            <person name="Shiga Y."/>
            <person name="Skalitzky C."/>
            <person name="Smith Z."/>
            <person name="Souvorov A."/>
            <person name="Sung W."/>
            <person name="Tang Z."/>
            <person name="Tsuchiya D."/>
            <person name="Tu H."/>
            <person name="Vos H."/>
            <person name="Wang M."/>
            <person name="Wolf Y.I."/>
            <person name="Yamagata H."/>
            <person name="Yamada T."/>
            <person name="Ye Y."/>
            <person name="Shaw J.R."/>
            <person name="Andrews J."/>
            <person name="Crease T.J."/>
            <person name="Tang H."/>
            <person name="Lucas S.M."/>
            <person name="Robertson H.M."/>
            <person name="Bork P."/>
            <person name="Koonin E.V."/>
            <person name="Zdobnov E.M."/>
            <person name="Grigoriev I.V."/>
            <person name="Lynch M."/>
            <person name="Boore J.L."/>
        </authorList>
    </citation>
    <scope>NUCLEOTIDE SEQUENCE [LARGE SCALE GENOMIC DNA]</scope>
</reference>
<feature type="compositionally biased region" description="Basic and acidic residues" evidence="1">
    <location>
        <begin position="132"/>
        <end position="164"/>
    </location>
</feature>
<dbReference type="InterPro" id="IPR031945">
    <property type="entry name" value="DUF4775"/>
</dbReference>
<dbReference type="STRING" id="6669.E9HM81"/>
<keyword evidence="3" id="KW-1185">Reference proteome</keyword>
<dbReference type="KEGG" id="dpx:DAPPUDRAFT_302188"/>
<feature type="compositionally biased region" description="Basic and acidic residues" evidence="1">
    <location>
        <begin position="13"/>
        <end position="22"/>
    </location>
</feature>
<dbReference type="AlphaFoldDB" id="E9HM81"/>
<gene>
    <name evidence="2" type="ORF">DAPPUDRAFT_302188</name>
</gene>
<protein>
    <submittedName>
        <fullName evidence="2">Uncharacterized protein</fullName>
    </submittedName>
</protein>
<dbReference type="EMBL" id="GL732685">
    <property type="protein sequence ID" value="EFX67151.1"/>
    <property type="molecule type" value="Genomic_DNA"/>
</dbReference>
<dbReference type="Pfam" id="PF16001">
    <property type="entry name" value="DUF4775"/>
    <property type="match status" value="1"/>
</dbReference>
<organism evidence="2 3">
    <name type="scientific">Daphnia pulex</name>
    <name type="common">Water flea</name>
    <dbReference type="NCBI Taxonomy" id="6669"/>
    <lineage>
        <taxon>Eukaryota</taxon>
        <taxon>Metazoa</taxon>
        <taxon>Ecdysozoa</taxon>
        <taxon>Arthropoda</taxon>
        <taxon>Crustacea</taxon>
        <taxon>Branchiopoda</taxon>
        <taxon>Diplostraca</taxon>
        <taxon>Cladocera</taxon>
        <taxon>Anomopoda</taxon>
        <taxon>Daphniidae</taxon>
        <taxon>Daphnia</taxon>
    </lineage>
</organism>
<feature type="compositionally biased region" description="Basic and acidic residues" evidence="1">
    <location>
        <begin position="36"/>
        <end position="58"/>
    </location>
</feature>
<evidence type="ECO:0000313" key="3">
    <source>
        <dbReference type="Proteomes" id="UP000000305"/>
    </source>
</evidence>
<dbReference type="InParanoid" id="E9HM81"/>
<feature type="compositionally biased region" description="Basic residues" evidence="1">
    <location>
        <begin position="78"/>
        <end position="87"/>
    </location>
</feature>
<evidence type="ECO:0000313" key="2">
    <source>
        <dbReference type="EMBL" id="EFX67151.1"/>
    </source>
</evidence>
<dbReference type="HOGENOM" id="CLU_1435770_0_0_1"/>
<evidence type="ECO:0000256" key="1">
    <source>
        <dbReference type="SAM" id="MobiDB-lite"/>
    </source>
</evidence>
<dbReference type="OMA" id="MSDAKTE"/>
<accession>E9HM81</accession>
<dbReference type="OrthoDB" id="6379272at2759"/>
<feature type="region of interest" description="Disordered" evidence="1">
    <location>
        <begin position="1"/>
        <end position="189"/>
    </location>
</feature>
<proteinExistence type="predicted"/>
<dbReference type="Proteomes" id="UP000000305">
    <property type="component" value="Unassembled WGS sequence"/>
</dbReference>
<feature type="compositionally biased region" description="Basic and acidic residues" evidence="1">
    <location>
        <begin position="172"/>
        <end position="189"/>
    </location>
</feature>
<name>E9HM81_DAPPU</name>
<feature type="compositionally biased region" description="Acidic residues" evidence="1">
    <location>
        <begin position="109"/>
        <end position="130"/>
    </location>
</feature>
<sequence>MSSEVAEVVSENNQHDAAEAKGKKGLGKKLTALERTTQEGEALLKEMGYKEDGEDQGRRRTRSGARPAAVASPPPAKKEKKTPKKTPKATPGTGRRGRPPKKTVNDSSTENEDSEVKEEEKEEEKEEVSSTEEAKSDTKPTEEAAKEEKKEEKEAEKETKKENNDAAAVIEPVKEKENLSDKEESKASD</sequence>